<sequence length="1281" mass="140996">MSQEKSNENDEKPEIINISGDGEDQKATKTQAGIKDYLRILTFSSRLDWILNGVGAVAAIASGSSLALINVVFGGFVTQVQNFAQGGDRSDFQSAINRYALYFVYLAIARFCLTYIYTVSYTVSATRITRTIRRQYLRSTLSQEVAFFDEGSHGSISSQIVTNGNMIQQGIGEKLGLTIQSTSAFISAFVVAFVTNAKLTGITICIVPAIVIVTGITAGIDAGYETKILALYGRAGSFAEDVISSMRTVHAFWARPKLVAKYDQFLAKAHVIGRKKSKIYMVLFSCEFFMIYAGFALAFWEGLRMYNAGEISTPGTVVTVLFSVTVAATSLTQLAPNIITFTSATSAAAVLFKCIDRVSNIDPLNEEGEKPENVTGHISLNSLGFTYPTRPNVPVLQDFTLDVPPGKVTALVGASGSGKSTIVALLERWYDPNGGSIHLDGKSIKDMNLRWLRTNIRLVQQEPVLFMGSVFENVRYGLIGTKWEHSPEAEQRQLVIEACKLANAHDFVSELPQQYDTECGERAGLLSGGQKQRIAIARSIISQPSVLLLDEATSALDPHSEGVVQHALDKAARHRTTIVIAHKLATIKNADNIVVMSKGRIIEQGTHESLLERDGAYAKLVRIQDLGKAAEQEAEEEGNTASRSHSLVLEKSITRFPTKDIEKMEQQKDRDNYDLHKPVSMVKVVWQLIIEQKTLATPYIVTFIGCLIGGATFPAQALLFSNLLDVFTYEEPRRTDRGNFFSLMFLVVALGNLVAYGMIGWSTNTIVQEMTRRYRRELFNSVLKQDMQFFDRPENTAGALTSRLSSNPQAITELMGFNIALILVSLVNLIASCALALAYSWRLGVVVVFAGLPPLVVSGLIRMRLDLKMQNDNSKRYANSASLAGEAVTSIRTISSLALEETVLRRFQERLVDVVRKTILQTLHIMIWFSLTQCIEFLFMGLGFWYGCRLLSEDKISQKAFYIAFVGTFFSGQAASNFFSWSTSITKAKGGANYIFWLRTLQPRIAETLENKHLGPSPDDQQSLSLQNLRFSYPLRPEAQVLRDVSLSIKPGQFVALVGASGCGKSTLVAMLERFYDPVTGMITLDENSSRSTSDIATLSPRLYRSIIGLVQQEPTLYQDTIRENIALGDPNDDLTQRPSDDQIINACKQANAWDFISSLPEGLSTLCGSRGLSLSGGQRQRIAIARALIRNPKILLLDEATSALDTESEKIVQAALSDAAREGKRVTVAVAHRLSTIKDADLICVFMGGKIVEMGVHKELLDKGGLYSRMCAAQSLDKAI</sequence>
<keyword evidence="2" id="KW-1185">Reference proteome</keyword>
<dbReference type="EMBL" id="JAPDRQ010000108">
    <property type="protein sequence ID" value="KAJ9654972.1"/>
    <property type="molecule type" value="Genomic_DNA"/>
</dbReference>
<dbReference type="Proteomes" id="UP001172386">
    <property type="component" value="Unassembled WGS sequence"/>
</dbReference>
<protein>
    <submittedName>
        <fullName evidence="1">Uncharacterized protein</fullName>
    </submittedName>
</protein>
<comment type="caution">
    <text evidence="1">The sequence shown here is derived from an EMBL/GenBank/DDBJ whole genome shotgun (WGS) entry which is preliminary data.</text>
</comment>
<organism evidence="1 2">
    <name type="scientific">Neophaeococcomyces mojaviensis</name>
    <dbReference type="NCBI Taxonomy" id="3383035"/>
    <lineage>
        <taxon>Eukaryota</taxon>
        <taxon>Fungi</taxon>
        <taxon>Dikarya</taxon>
        <taxon>Ascomycota</taxon>
        <taxon>Pezizomycotina</taxon>
        <taxon>Eurotiomycetes</taxon>
        <taxon>Chaetothyriomycetidae</taxon>
        <taxon>Chaetothyriales</taxon>
        <taxon>Chaetothyriales incertae sedis</taxon>
        <taxon>Neophaeococcomyces</taxon>
    </lineage>
</organism>
<accession>A0ACC3A4E4</accession>
<evidence type="ECO:0000313" key="2">
    <source>
        <dbReference type="Proteomes" id="UP001172386"/>
    </source>
</evidence>
<name>A0ACC3A4E4_9EURO</name>
<evidence type="ECO:0000313" key="1">
    <source>
        <dbReference type="EMBL" id="KAJ9654972.1"/>
    </source>
</evidence>
<gene>
    <name evidence="1" type="ORF">H2198_006086</name>
</gene>
<reference evidence="1" key="1">
    <citation type="submission" date="2022-10" db="EMBL/GenBank/DDBJ databases">
        <title>Culturing micro-colonial fungi from biological soil crusts in the Mojave desert and describing Neophaeococcomyces mojavensis, and introducing the new genera and species Taxawa tesnikishii.</title>
        <authorList>
            <person name="Kurbessoian T."/>
            <person name="Stajich J.E."/>
        </authorList>
    </citation>
    <scope>NUCLEOTIDE SEQUENCE</scope>
    <source>
        <strain evidence="1">JES_112</strain>
    </source>
</reference>
<proteinExistence type="predicted"/>